<gene>
    <name evidence="1" type="ORF">BOO71_0011206</name>
</gene>
<sequence>MGACVEHGDIDASAGHAAARAVGRVCFLQSCPTSSPAGSLPI</sequence>
<dbReference type="AlphaFoldDB" id="A0A1U7NUQ0"/>
<dbReference type="Proteomes" id="UP000186607">
    <property type="component" value="Unassembled WGS sequence"/>
</dbReference>
<proteinExistence type="predicted"/>
<organism evidence="1 2">
    <name type="scientific">Deinococcus marmoris</name>
    <dbReference type="NCBI Taxonomy" id="249408"/>
    <lineage>
        <taxon>Bacteria</taxon>
        <taxon>Thermotogati</taxon>
        <taxon>Deinococcota</taxon>
        <taxon>Deinococci</taxon>
        <taxon>Deinococcales</taxon>
        <taxon>Deinococcaceae</taxon>
        <taxon>Deinococcus</taxon>
    </lineage>
</organism>
<evidence type="ECO:0000313" key="2">
    <source>
        <dbReference type="Proteomes" id="UP000186607"/>
    </source>
</evidence>
<reference evidence="1 2" key="1">
    <citation type="submission" date="2017-01" db="EMBL/GenBank/DDBJ databases">
        <title>Genome Analysis of Deinococcus marmoris KOPRI26562.</title>
        <authorList>
            <person name="Kim J.H."/>
            <person name="Oh H.-M."/>
        </authorList>
    </citation>
    <scope>NUCLEOTIDE SEQUENCE [LARGE SCALE GENOMIC DNA]</scope>
    <source>
        <strain evidence="1 2">KOPRI26562</strain>
    </source>
</reference>
<name>A0A1U7NUQ0_9DEIO</name>
<keyword evidence="2" id="KW-1185">Reference proteome</keyword>
<evidence type="ECO:0000313" key="1">
    <source>
        <dbReference type="EMBL" id="OLV16630.1"/>
    </source>
</evidence>
<comment type="caution">
    <text evidence="1">The sequence shown here is derived from an EMBL/GenBank/DDBJ whole genome shotgun (WGS) entry which is preliminary data.</text>
</comment>
<dbReference type="EMBL" id="MSTI01000135">
    <property type="protein sequence ID" value="OLV16630.1"/>
    <property type="molecule type" value="Genomic_DNA"/>
</dbReference>
<accession>A0A1U7NUQ0</accession>
<protein>
    <submittedName>
        <fullName evidence="1">Uncharacterized protein</fullName>
    </submittedName>
</protein>